<comment type="caution">
    <text evidence="3">The sequence shown here is derived from an EMBL/GenBank/DDBJ whole genome shotgun (WGS) entry which is preliminary data.</text>
</comment>
<sequence length="274" mass="32089">MIKMSITCVEFFIVCRIFAIKSLIDMPAKRPPKIEALVVNAIRRLQDVQGSTSREISNYISQEYDIPGKDIRRQVQLALQRGLSYGILQRSKGGYYACTCDYLQHLPLGDGTGDGVLEPCPSQPWRFGVQRKRREKRARRRRARLAREKRKKERMLRERRKRPGRTRRSRSRRARGRRRSRARRGRRRGRRQVRRRSRRRRRRGRRSEERTRARSRADSGEMEMEAVAAGSKGNATSKDGDLRESETSMAERSNERDMQGSSQNSQRSNTPDDV</sequence>
<dbReference type="PROSITE" id="PS51504">
    <property type="entry name" value="H15"/>
    <property type="match status" value="1"/>
</dbReference>
<dbReference type="InterPro" id="IPR005818">
    <property type="entry name" value="Histone_H1/H5_H15"/>
</dbReference>
<dbReference type="OrthoDB" id="7684689at2759"/>
<dbReference type="SUPFAM" id="SSF46785">
    <property type="entry name" value="Winged helix' DNA-binding domain"/>
    <property type="match status" value="1"/>
</dbReference>
<reference evidence="3" key="2">
    <citation type="submission" date="2018-07" db="EMBL/GenBank/DDBJ databases">
        <authorList>
            <person name="Mckenzie S.K."/>
            <person name="Kronauer D.J.C."/>
        </authorList>
    </citation>
    <scope>NUCLEOTIDE SEQUENCE</scope>
    <source>
        <strain evidence="3">Clonal line C1</strain>
    </source>
</reference>
<proteinExistence type="predicted"/>
<evidence type="ECO:0000256" key="1">
    <source>
        <dbReference type="SAM" id="MobiDB-lite"/>
    </source>
</evidence>
<feature type="region of interest" description="Disordered" evidence="1">
    <location>
        <begin position="129"/>
        <end position="274"/>
    </location>
</feature>
<dbReference type="InterPro" id="IPR036388">
    <property type="entry name" value="WH-like_DNA-bd_sf"/>
</dbReference>
<dbReference type="Pfam" id="PF00538">
    <property type="entry name" value="Linker_histone"/>
    <property type="match status" value="1"/>
</dbReference>
<gene>
    <name evidence="3" type="ORF">DMN91_005826</name>
</gene>
<accession>A0A3L8DMK5</accession>
<name>A0A3L8DMK5_OOCBI</name>
<feature type="compositionally biased region" description="Basic and acidic residues" evidence="1">
    <location>
        <begin position="206"/>
        <end position="219"/>
    </location>
</feature>
<evidence type="ECO:0000259" key="2">
    <source>
        <dbReference type="PROSITE" id="PS51504"/>
    </source>
</evidence>
<reference evidence="3" key="1">
    <citation type="journal article" date="2018" name="Genome Res.">
        <title>The genomic architecture and molecular evolution of ant odorant receptors.</title>
        <authorList>
            <person name="McKenzie S.K."/>
            <person name="Kronauer D.J.C."/>
        </authorList>
    </citation>
    <scope>NUCLEOTIDE SEQUENCE [LARGE SCALE GENOMIC DNA]</scope>
    <source>
        <strain evidence="3">Clonal line C1</strain>
    </source>
</reference>
<dbReference type="GO" id="GO:0006334">
    <property type="term" value="P:nucleosome assembly"/>
    <property type="evidence" value="ECO:0007669"/>
    <property type="project" value="InterPro"/>
</dbReference>
<protein>
    <recommendedName>
        <fullName evidence="2">H15 domain-containing protein</fullName>
    </recommendedName>
</protein>
<dbReference type="SMART" id="SM00526">
    <property type="entry name" value="H15"/>
    <property type="match status" value="1"/>
</dbReference>
<dbReference type="GO" id="GO:0000786">
    <property type="term" value="C:nucleosome"/>
    <property type="evidence" value="ECO:0007669"/>
    <property type="project" value="InterPro"/>
</dbReference>
<dbReference type="InterPro" id="IPR036390">
    <property type="entry name" value="WH_DNA-bd_sf"/>
</dbReference>
<dbReference type="Gene3D" id="1.10.10.10">
    <property type="entry name" value="Winged helix-like DNA-binding domain superfamily/Winged helix DNA-binding domain"/>
    <property type="match status" value="1"/>
</dbReference>
<feature type="domain" description="H15" evidence="2">
    <location>
        <begin position="30"/>
        <end position="100"/>
    </location>
</feature>
<dbReference type="AlphaFoldDB" id="A0A3L8DMK5"/>
<feature type="compositionally biased region" description="Basic residues" evidence="1">
    <location>
        <begin position="129"/>
        <end position="205"/>
    </location>
</feature>
<organism evidence="3">
    <name type="scientific">Ooceraea biroi</name>
    <name type="common">Clonal raider ant</name>
    <name type="synonym">Cerapachys biroi</name>
    <dbReference type="NCBI Taxonomy" id="2015173"/>
    <lineage>
        <taxon>Eukaryota</taxon>
        <taxon>Metazoa</taxon>
        <taxon>Ecdysozoa</taxon>
        <taxon>Arthropoda</taxon>
        <taxon>Hexapoda</taxon>
        <taxon>Insecta</taxon>
        <taxon>Pterygota</taxon>
        <taxon>Neoptera</taxon>
        <taxon>Endopterygota</taxon>
        <taxon>Hymenoptera</taxon>
        <taxon>Apocrita</taxon>
        <taxon>Aculeata</taxon>
        <taxon>Formicoidea</taxon>
        <taxon>Formicidae</taxon>
        <taxon>Dorylinae</taxon>
        <taxon>Ooceraea</taxon>
    </lineage>
</organism>
<dbReference type="GO" id="GO:0003677">
    <property type="term" value="F:DNA binding"/>
    <property type="evidence" value="ECO:0007669"/>
    <property type="project" value="InterPro"/>
</dbReference>
<feature type="compositionally biased region" description="Polar residues" evidence="1">
    <location>
        <begin position="259"/>
        <end position="274"/>
    </location>
</feature>
<dbReference type="EMBL" id="QOIP01000006">
    <property type="protein sequence ID" value="RLU21453.1"/>
    <property type="molecule type" value="Genomic_DNA"/>
</dbReference>
<evidence type="ECO:0000313" key="3">
    <source>
        <dbReference type="EMBL" id="RLU21453.1"/>
    </source>
</evidence>
<dbReference type="Proteomes" id="UP000279307">
    <property type="component" value="Chromosome 6"/>
</dbReference>